<keyword evidence="3" id="KW-1185">Reference proteome</keyword>
<proteinExistence type="predicted"/>
<organism evidence="2 3">
    <name type="scientific">Nicotiana attenuata</name>
    <name type="common">Coyote tobacco</name>
    <dbReference type="NCBI Taxonomy" id="49451"/>
    <lineage>
        <taxon>Eukaryota</taxon>
        <taxon>Viridiplantae</taxon>
        <taxon>Streptophyta</taxon>
        <taxon>Embryophyta</taxon>
        <taxon>Tracheophyta</taxon>
        <taxon>Spermatophyta</taxon>
        <taxon>Magnoliopsida</taxon>
        <taxon>eudicotyledons</taxon>
        <taxon>Gunneridae</taxon>
        <taxon>Pentapetalae</taxon>
        <taxon>asterids</taxon>
        <taxon>lamiids</taxon>
        <taxon>Solanales</taxon>
        <taxon>Solanaceae</taxon>
        <taxon>Nicotianoideae</taxon>
        <taxon>Nicotianeae</taxon>
        <taxon>Nicotiana</taxon>
    </lineage>
</organism>
<evidence type="ECO:0008006" key="4">
    <source>
        <dbReference type="Google" id="ProtNLM"/>
    </source>
</evidence>
<dbReference type="Proteomes" id="UP000187609">
    <property type="component" value="Unassembled WGS sequence"/>
</dbReference>
<protein>
    <recommendedName>
        <fullName evidence="4">Prolamin-like domain-containing protein</fullName>
    </recommendedName>
</protein>
<accession>A0A1J6KEN3</accession>
<feature type="chain" id="PRO_5013176446" description="Prolamin-like domain-containing protein" evidence="1">
    <location>
        <begin position="33"/>
        <end position="100"/>
    </location>
</feature>
<dbReference type="AlphaFoldDB" id="A0A1J6KEN3"/>
<gene>
    <name evidence="2" type="ORF">A4A49_37040</name>
</gene>
<dbReference type="EMBL" id="MJEQ01002255">
    <property type="protein sequence ID" value="OIT27862.1"/>
    <property type="molecule type" value="Genomic_DNA"/>
</dbReference>
<evidence type="ECO:0000313" key="2">
    <source>
        <dbReference type="EMBL" id="OIT27862.1"/>
    </source>
</evidence>
<sequence>MAHSSRNIRVLSLAILLVISVVVVFSVQGAFAQVGYGSIGTLNAESNIGKFHAALTHCNSADVENQSCCKALNALDLAWNSLLGRNFVDDLFKCGVITQR</sequence>
<name>A0A1J6KEN3_NICAT</name>
<keyword evidence="1" id="KW-0732">Signal</keyword>
<reference evidence="2" key="1">
    <citation type="submission" date="2016-11" db="EMBL/GenBank/DDBJ databases">
        <title>The genome of Nicotiana attenuata.</title>
        <authorList>
            <person name="Xu S."/>
            <person name="Brockmoeller T."/>
            <person name="Gaquerel E."/>
            <person name="Navarro A."/>
            <person name="Kuhl H."/>
            <person name="Gase K."/>
            <person name="Ling Z."/>
            <person name="Zhou W."/>
            <person name="Kreitzer C."/>
            <person name="Stanke M."/>
            <person name="Tang H."/>
            <person name="Lyons E."/>
            <person name="Pandey P."/>
            <person name="Pandey S.P."/>
            <person name="Timmermann B."/>
            <person name="Baldwin I.T."/>
        </authorList>
    </citation>
    <scope>NUCLEOTIDE SEQUENCE [LARGE SCALE GENOMIC DNA]</scope>
    <source>
        <strain evidence="2">UT</strain>
    </source>
</reference>
<feature type="signal peptide" evidence="1">
    <location>
        <begin position="1"/>
        <end position="32"/>
    </location>
</feature>
<comment type="caution">
    <text evidence="2">The sequence shown here is derived from an EMBL/GenBank/DDBJ whole genome shotgun (WGS) entry which is preliminary data.</text>
</comment>
<evidence type="ECO:0000313" key="3">
    <source>
        <dbReference type="Proteomes" id="UP000187609"/>
    </source>
</evidence>
<dbReference type="Gramene" id="OIT27862">
    <property type="protein sequence ID" value="OIT27862"/>
    <property type="gene ID" value="A4A49_37040"/>
</dbReference>
<evidence type="ECO:0000256" key="1">
    <source>
        <dbReference type="SAM" id="SignalP"/>
    </source>
</evidence>
<dbReference type="SMR" id="A0A1J6KEN3"/>